<dbReference type="CDD" id="cd16417">
    <property type="entry name" value="HAD_PGPase"/>
    <property type="match status" value="1"/>
</dbReference>
<evidence type="ECO:0000256" key="4">
    <source>
        <dbReference type="ARBA" id="ARBA00006171"/>
    </source>
</evidence>
<evidence type="ECO:0000256" key="8">
    <source>
        <dbReference type="ARBA" id="ARBA00022842"/>
    </source>
</evidence>
<dbReference type="GO" id="GO:0046295">
    <property type="term" value="P:glycolate biosynthetic process"/>
    <property type="evidence" value="ECO:0007669"/>
    <property type="project" value="UniProtKB-UniRule"/>
</dbReference>
<feature type="binding site" evidence="10">
    <location>
        <position position="19"/>
    </location>
    <ligand>
        <name>Mg(2+)</name>
        <dbReference type="ChEBI" id="CHEBI:18420"/>
    </ligand>
</feature>
<dbReference type="EC" id="3.1.3.18" evidence="5 10"/>
<evidence type="ECO:0000313" key="11">
    <source>
        <dbReference type="EMBL" id="TDQ35504.1"/>
    </source>
</evidence>
<dbReference type="GO" id="GO:0046872">
    <property type="term" value="F:metal ion binding"/>
    <property type="evidence" value="ECO:0007669"/>
    <property type="project" value="UniProtKB-KW"/>
</dbReference>
<keyword evidence="8 10" id="KW-0460">Magnesium</keyword>
<dbReference type="GO" id="GO:0005829">
    <property type="term" value="C:cytosol"/>
    <property type="evidence" value="ECO:0007669"/>
    <property type="project" value="TreeGrafter"/>
</dbReference>
<comment type="similarity">
    <text evidence="4 10">Belongs to the HAD-like hydrolase superfamily. CbbY/CbbZ/Gph/YieH family.</text>
</comment>
<comment type="cofactor">
    <cofactor evidence="2 10">
        <name>Mg(2+)</name>
        <dbReference type="ChEBI" id="CHEBI:18420"/>
    </cofactor>
</comment>
<dbReference type="NCBIfam" id="TIGR01549">
    <property type="entry name" value="HAD-SF-IA-v1"/>
    <property type="match status" value="1"/>
</dbReference>
<dbReference type="GO" id="GO:0006281">
    <property type="term" value="P:DNA repair"/>
    <property type="evidence" value="ECO:0007669"/>
    <property type="project" value="TreeGrafter"/>
</dbReference>
<dbReference type="NCBIfam" id="NF009695">
    <property type="entry name" value="PRK13222.1-2"/>
    <property type="match status" value="1"/>
</dbReference>
<evidence type="ECO:0000256" key="1">
    <source>
        <dbReference type="ARBA" id="ARBA00000830"/>
    </source>
</evidence>
<evidence type="ECO:0000256" key="3">
    <source>
        <dbReference type="ARBA" id="ARBA00004818"/>
    </source>
</evidence>
<dbReference type="Gene3D" id="1.10.150.240">
    <property type="entry name" value="Putative phosphatase, domain 2"/>
    <property type="match status" value="1"/>
</dbReference>
<keyword evidence="12" id="KW-1185">Reference proteome</keyword>
<dbReference type="RefSeq" id="WP_101495547.1">
    <property type="nucleotide sequence ID" value="NZ_LNJZ01000001.1"/>
</dbReference>
<dbReference type="SFLD" id="SFLDG01129">
    <property type="entry name" value="C1.5:_HAD__Beta-PGM__Phosphata"/>
    <property type="match status" value="1"/>
</dbReference>
<dbReference type="InterPro" id="IPR036412">
    <property type="entry name" value="HAD-like_sf"/>
</dbReference>
<dbReference type="InterPro" id="IPR023214">
    <property type="entry name" value="HAD_sf"/>
</dbReference>
<evidence type="ECO:0000256" key="7">
    <source>
        <dbReference type="ARBA" id="ARBA00022801"/>
    </source>
</evidence>
<keyword evidence="9 10" id="KW-0119">Carbohydrate metabolism</keyword>
<dbReference type="InterPro" id="IPR006439">
    <property type="entry name" value="HAD-SF_hydro_IA"/>
</dbReference>
<dbReference type="PRINTS" id="PR00413">
    <property type="entry name" value="HADHALOGNASE"/>
</dbReference>
<dbReference type="GO" id="GO:0008967">
    <property type="term" value="F:phosphoglycolate phosphatase activity"/>
    <property type="evidence" value="ECO:0007669"/>
    <property type="project" value="UniProtKB-UniRule"/>
</dbReference>
<dbReference type="OrthoDB" id="9776368at2"/>
<dbReference type="NCBIfam" id="TIGR01662">
    <property type="entry name" value="HAD-SF-IIIA"/>
    <property type="match status" value="1"/>
</dbReference>
<dbReference type="HAMAP" id="MF_00495">
    <property type="entry name" value="GPH_hydrolase_bact"/>
    <property type="match status" value="1"/>
</dbReference>
<dbReference type="UniPathway" id="UPA00865">
    <property type="reaction ID" value="UER00834"/>
</dbReference>
<comment type="caution">
    <text evidence="11">The sequence shown here is derived from an EMBL/GenBank/DDBJ whole genome shotgun (WGS) entry which is preliminary data.</text>
</comment>
<evidence type="ECO:0000256" key="10">
    <source>
        <dbReference type="HAMAP-Rule" id="MF_00495"/>
    </source>
</evidence>
<reference evidence="11 12" key="1">
    <citation type="submission" date="2019-03" db="EMBL/GenBank/DDBJ databases">
        <title>Genomic Encyclopedia of Type Strains, Phase IV (KMG-IV): sequencing the most valuable type-strain genomes for metagenomic binning, comparative biology and taxonomic classification.</title>
        <authorList>
            <person name="Goeker M."/>
        </authorList>
    </citation>
    <scope>NUCLEOTIDE SEQUENCE [LARGE SCALE GENOMIC DNA]</scope>
    <source>
        <strain evidence="11 12">DSM 28679</strain>
    </source>
</reference>
<dbReference type="InterPro" id="IPR037512">
    <property type="entry name" value="PGPase_prok"/>
</dbReference>
<evidence type="ECO:0000256" key="5">
    <source>
        <dbReference type="ARBA" id="ARBA00013078"/>
    </source>
</evidence>
<dbReference type="InterPro" id="IPR050155">
    <property type="entry name" value="HAD-like_hydrolase_sf"/>
</dbReference>
<keyword evidence="7 10" id="KW-0378">Hydrolase</keyword>
<evidence type="ECO:0000313" key="12">
    <source>
        <dbReference type="Proteomes" id="UP000294575"/>
    </source>
</evidence>
<organism evidence="11 12">
    <name type="scientific">Thiopseudomonas denitrificans</name>
    <dbReference type="NCBI Taxonomy" id="1501432"/>
    <lineage>
        <taxon>Bacteria</taxon>
        <taxon>Pseudomonadati</taxon>
        <taxon>Pseudomonadota</taxon>
        <taxon>Gammaproteobacteria</taxon>
        <taxon>Pseudomonadales</taxon>
        <taxon>Pseudomonadaceae</taxon>
        <taxon>Thiopseudomonas</taxon>
    </lineage>
</organism>
<dbReference type="SFLD" id="SFLDG01135">
    <property type="entry name" value="C1.5.6:_HAD__Beta-PGM__Phospha"/>
    <property type="match status" value="1"/>
</dbReference>
<comment type="catalytic activity">
    <reaction evidence="1 10">
        <text>2-phosphoglycolate + H2O = glycolate + phosphate</text>
        <dbReference type="Rhea" id="RHEA:14369"/>
        <dbReference type="ChEBI" id="CHEBI:15377"/>
        <dbReference type="ChEBI" id="CHEBI:29805"/>
        <dbReference type="ChEBI" id="CHEBI:43474"/>
        <dbReference type="ChEBI" id="CHEBI:58033"/>
        <dbReference type="EC" id="3.1.3.18"/>
    </reaction>
</comment>
<dbReference type="EMBL" id="SNYK01000015">
    <property type="protein sequence ID" value="TDQ35504.1"/>
    <property type="molecule type" value="Genomic_DNA"/>
</dbReference>
<accession>A0A4R6TV00</accession>
<feature type="binding site" evidence="10">
    <location>
        <position position="21"/>
    </location>
    <ligand>
        <name>Mg(2+)</name>
        <dbReference type="ChEBI" id="CHEBI:18420"/>
    </ligand>
</feature>
<evidence type="ECO:0000256" key="2">
    <source>
        <dbReference type="ARBA" id="ARBA00001946"/>
    </source>
</evidence>
<sequence length="228" mass="24624">MKALHRLYEGNLPQLVMFDLDGTLVDSVPDLAVAVDDMLLQLGRTPAGVGRVRHWVGNGAMVLVRRALAGGMEHSVVDDAEAEAALPLFMEAYANANGHTVRYPGVLECLQALRAAGVRLALITNKPERFIPDLLREQQLDGFFSWIVGGDTLPRRKPEPDGLLWVMQQAGVTAAHSLFVGDSRNDILAARAAGVACAALTYGYNHGEDIALHQPDLIIDNLQELVAG</sequence>
<feature type="binding site" evidence="10">
    <location>
        <position position="182"/>
    </location>
    <ligand>
        <name>Mg(2+)</name>
        <dbReference type="ChEBI" id="CHEBI:18420"/>
    </ligand>
</feature>
<evidence type="ECO:0000256" key="9">
    <source>
        <dbReference type="ARBA" id="ARBA00023277"/>
    </source>
</evidence>
<dbReference type="InterPro" id="IPR006549">
    <property type="entry name" value="HAD-SF_hydro_IIIA"/>
</dbReference>
<dbReference type="InterPro" id="IPR023198">
    <property type="entry name" value="PGP-like_dom2"/>
</dbReference>
<dbReference type="NCBIfam" id="TIGR01449">
    <property type="entry name" value="PGP_bact"/>
    <property type="match status" value="1"/>
</dbReference>
<dbReference type="Gene3D" id="3.40.50.1000">
    <property type="entry name" value="HAD superfamily/HAD-like"/>
    <property type="match status" value="1"/>
</dbReference>
<dbReference type="SUPFAM" id="SSF56784">
    <property type="entry name" value="HAD-like"/>
    <property type="match status" value="1"/>
</dbReference>
<dbReference type="SFLD" id="SFLDS00003">
    <property type="entry name" value="Haloacid_Dehalogenase"/>
    <property type="match status" value="1"/>
</dbReference>
<dbReference type="PANTHER" id="PTHR43434:SF1">
    <property type="entry name" value="PHOSPHOGLYCOLATE PHOSPHATASE"/>
    <property type="match status" value="1"/>
</dbReference>
<dbReference type="FunFam" id="3.40.50.1000:FF:000022">
    <property type="entry name" value="Phosphoglycolate phosphatase"/>
    <property type="match status" value="1"/>
</dbReference>
<name>A0A4R6TV00_9GAMM</name>
<comment type="function">
    <text evidence="10">Specifically catalyzes the dephosphorylation of 2-phosphoglycolate. Is involved in the dissimilation of the intracellular 2-phosphoglycolate formed during the DNA repair of 3'-phosphoglycolate ends, a major class of DNA lesions induced by oxidative stress.</text>
</comment>
<gene>
    <name evidence="11" type="ORF">DFQ45_11557</name>
</gene>
<dbReference type="NCBIfam" id="TIGR01509">
    <property type="entry name" value="HAD-SF-IA-v3"/>
    <property type="match status" value="1"/>
</dbReference>
<evidence type="ECO:0000256" key="6">
    <source>
        <dbReference type="ARBA" id="ARBA00022723"/>
    </source>
</evidence>
<dbReference type="PANTHER" id="PTHR43434">
    <property type="entry name" value="PHOSPHOGLYCOLATE PHOSPHATASE"/>
    <property type="match status" value="1"/>
</dbReference>
<dbReference type="AlphaFoldDB" id="A0A4R6TV00"/>
<dbReference type="Proteomes" id="UP000294575">
    <property type="component" value="Unassembled WGS sequence"/>
</dbReference>
<protein>
    <recommendedName>
        <fullName evidence="5 10">Phosphoglycolate phosphatase</fullName>
        <shortName evidence="10">PGP</shortName>
        <shortName evidence="10">PGPase</shortName>
        <ecNumber evidence="5 10">3.1.3.18</ecNumber>
    </recommendedName>
</protein>
<dbReference type="GO" id="GO:0005975">
    <property type="term" value="P:carbohydrate metabolic process"/>
    <property type="evidence" value="ECO:0007669"/>
    <property type="project" value="InterPro"/>
</dbReference>
<comment type="pathway">
    <text evidence="3 10">Organic acid metabolism; glycolate biosynthesis; glycolate from 2-phosphoglycolate: step 1/1.</text>
</comment>
<dbReference type="Pfam" id="PF00702">
    <property type="entry name" value="Hydrolase"/>
    <property type="match status" value="1"/>
</dbReference>
<proteinExistence type="inferred from homology"/>
<feature type="active site" description="Nucleophile" evidence="10">
    <location>
        <position position="19"/>
    </location>
</feature>
<keyword evidence="6 10" id="KW-0479">Metal-binding</keyword>